<proteinExistence type="predicted"/>
<dbReference type="OrthoDB" id="10483726at2759"/>
<name>A0A0L0SQE2_ALLM3</name>
<accession>A0A0L0SQE2</accession>
<dbReference type="EMBL" id="GG745345">
    <property type="protein sequence ID" value="KNE64731.1"/>
    <property type="molecule type" value="Genomic_DNA"/>
</dbReference>
<keyword evidence="3" id="KW-1185">Reference proteome</keyword>
<dbReference type="VEuPathDB" id="FungiDB:AMAG_10081"/>
<protein>
    <submittedName>
        <fullName evidence="2">Uncharacterized protein</fullName>
    </submittedName>
</protein>
<dbReference type="Proteomes" id="UP000054350">
    <property type="component" value="Unassembled WGS sequence"/>
</dbReference>
<evidence type="ECO:0000256" key="1">
    <source>
        <dbReference type="SAM" id="SignalP"/>
    </source>
</evidence>
<gene>
    <name evidence="2" type="ORF">AMAG_10081</name>
</gene>
<reference evidence="2 3" key="1">
    <citation type="submission" date="2009-11" db="EMBL/GenBank/DDBJ databases">
        <title>Annotation of Allomyces macrogynus ATCC 38327.</title>
        <authorList>
            <consortium name="The Broad Institute Genome Sequencing Platform"/>
            <person name="Russ C."/>
            <person name="Cuomo C."/>
            <person name="Burger G."/>
            <person name="Gray M.W."/>
            <person name="Holland P.W.H."/>
            <person name="King N."/>
            <person name="Lang F.B.F."/>
            <person name="Roger A.J."/>
            <person name="Ruiz-Trillo I."/>
            <person name="Young S.K."/>
            <person name="Zeng Q."/>
            <person name="Gargeya S."/>
            <person name="Fitzgerald M."/>
            <person name="Haas B."/>
            <person name="Abouelleil A."/>
            <person name="Alvarado L."/>
            <person name="Arachchi H.M."/>
            <person name="Berlin A."/>
            <person name="Chapman S.B."/>
            <person name="Gearin G."/>
            <person name="Goldberg J."/>
            <person name="Griggs A."/>
            <person name="Gujja S."/>
            <person name="Hansen M."/>
            <person name="Heiman D."/>
            <person name="Howarth C."/>
            <person name="Larimer J."/>
            <person name="Lui A."/>
            <person name="MacDonald P.J.P."/>
            <person name="McCowen C."/>
            <person name="Montmayeur A."/>
            <person name="Murphy C."/>
            <person name="Neiman D."/>
            <person name="Pearson M."/>
            <person name="Priest M."/>
            <person name="Roberts A."/>
            <person name="Saif S."/>
            <person name="Shea T."/>
            <person name="Sisk P."/>
            <person name="Stolte C."/>
            <person name="Sykes S."/>
            <person name="Wortman J."/>
            <person name="Nusbaum C."/>
            <person name="Birren B."/>
        </authorList>
    </citation>
    <scope>NUCLEOTIDE SEQUENCE [LARGE SCALE GENOMIC DNA]</scope>
    <source>
        <strain evidence="2 3">ATCC 38327</strain>
    </source>
</reference>
<evidence type="ECO:0000313" key="2">
    <source>
        <dbReference type="EMBL" id="KNE64731.1"/>
    </source>
</evidence>
<organism evidence="2 3">
    <name type="scientific">Allomyces macrogynus (strain ATCC 38327)</name>
    <name type="common">Allomyces javanicus var. macrogynus</name>
    <dbReference type="NCBI Taxonomy" id="578462"/>
    <lineage>
        <taxon>Eukaryota</taxon>
        <taxon>Fungi</taxon>
        <taxon>Fungi incertae sedis</taxon>
        <taxon>Blastocladiomycota</taxon>
        <taxon>Blastocladiomycetes</taxon>
        <taxon>Blastocladiales</taxon>
        <taxon>Blastocladiaceae</taxon>
        <taxon>Allomyces</taxon>
    </lineage>
</organism>
<evidence type="ECO:0000313" key="3">
    <source>
        <dbReference type="Proteomes" id="UP000054350"/>
    </source>
</evidence>
<feature type="signal peptide" evidence="1">
    <location>
        <begin position="1"/>
        <end position="28"/>
    </location>
</feature>
<sequence>MDDRRARAALLGATAAFMHAHILALALAAELLDDEHDDLDLDHLRTHAPADQFWSLPALFDMPHKFDIGTQIVAQFALAMTLRRLAHGDTGMRLPRSRRGLGVMRRRAGARCASEAGALSGPHHRTSVIQWLGTHSVAPARFTSFVHAIRAHGGDAPEFMGKQRALVGFLGTTVLAPCNGTGTDTDGVQFQAIVKPDGQCADLIGPHLQRHAPARVFRLGETGARLAPLRVQADGEEEERVAVVYADKKSYALWRVMEKRPLPALDEMVVDAAGQRREKVGVAE</sequence>
<dbReference type="AlphaFoldDB" id="A0A0L0SQE2"/>
<keyword evidence="1" id="KW-0732">Signal</keyword>
<feature type="chain" id="PRO_5005548100" evidence="1">
    <location>
        <begin position="29"/>
        <end position="284"/>
    </location>
</feature>
<reference evidence="3" key="2">
    <citation type="submission" date="2009-11" db="EMBL/GenBank/DDBJ databases">
        <title>The Genome Sequence of Allomyces macrogynus strain ATCC 38327.</title>
        <authorList>
            <consortium name="The Broad Institute Genome Sequencing Platform"/>
            <person name="Russ C."/>
            <person name="Cuomo C."/>
            <person name="Shea T."/>
            <person name="Young S.K."/>
            <person name="Zeng Q."/>
            <person name="Koehrsen M."/>
            <person name="Haas B."/>
            <person name="Borodovsky M."/>
            <person name="Guigo R."/>
            <person name="Alvarado L."/>
            <person name="Berlin A."/>
            <person name="Borenstein D."/>
            <person name="Chen Z."/>
            <person name="Engels R."/>
            <person name="Freedman E."/>
            <person name="Gellesch M."/>
            <person name="Goldberg J."/>
            <person name="Griggs A."/>
            <person name="Gujja S."/>
            <person name="Heiman D."/>
            <person name="Hepburn T."/>
            <person name="Howarth C."/>
            <person name="Jen D."/>
            <person name="Larson L."/>
            <person name="Lewis B."/>
            <person name="Mehta T."/>
            <person name="Park D."/>
            <person name="Pearson M."/>
            <person name="Roberts A."/>
            <person name="Saif S."/>
            <person name="Shenoy N."/>
            <person name="Sisk P."/>
            <person name="Stolte C."/>
            <person name="Sykes S."/>
            <person name="Walk T."/>
            <person name="White J."/>
            <person name="Yandava C."/>
            <person name="Burger G."/>
            <person name="Gray M.W."/>
            <person name="Holland P.W.H."/>
            <person name="King N."/>
            <person name="Lang F.B.F."/>
            <person name="Roger A.J."/>
            <person name="Ruiz-Trillo I."/>
            <person name="Lander E."/>
            <person name="Nusbaum C."/>
        </authorList>
    </citation>
    <scope>NUCLEOTIDE SEQUENCE [LARGE SCALE GENOMIC DNA]</scope>
    <source>
        <strain evidence="3">ATCC 38327</strain>
    </source>
</reference>